<keyword evidence="3" id="KW-1185">Reference proteome</keyword>
<dbReference type="EMBL" id="JAEHOE010000108">
    <property type="protein sequence ID" value="KAG2486714.1"/>
    <property type="molecule type" value="Genomic_DNA"/>
</dbReference>
<name>A0A836BTD0_9CHLO</name>
<gene>
    <name evidence="2" type="ORF">HYH03_014642</name>
</gene>
<dbReference type="Gene3D" id="3.40.50.300">
    <property type="entry name" value="P-loop containing nucleotide triphosphate hydrolases"/>
    <property type="match status" value="1"/>
</dbReference>
<protein>
    <submittedName>
        <fullName evidence="2">Uncharacterized protein</fullName>
    </submittedName>
</protein>
<reference evidence="2" key="1">
    <citation type="journal article" date="2020" name="bioRxiv">
        <title>Comparative genomics of Chlamydomonas.</title>
        <authorList>
            <person name="Craig R.J."/>
            <person name="Hasan A.R."/>
            <person name="Ness R.W."/>
            <person name="Keightley P.D."/>
        </authorList>
    </citation>
    <scope>NUCLEOTIDE SEQUENCE</scope>
    <source>
        <strain evidence="2">CCAP 11/70</strain>
    </source>
</reference>
<feature type="compositionally biased region" description="Acidic residues" evidence="1">
    <location>
        <begin position="590"/>
        <end position="609"/>
    </location>
</feature>
<organism evidence="2 3">
    <name type="scientific">Edaphochlamys debaryana</name>
    <dbReference type="NCBI Taxonomy" id="47281"/>
    <lineage>
        <taxon>Eukaryota</taxon>
        <taxon>Viridiplantae</taxon>
        <taxon>Chlorophyta</taxon>
        <taxon>core chlorophytes</taxon>
        <taxon>Chlorophyceae</taxon>
        <taxon>CS clade</taxon>
        <taxon>Chlamydomonadales</taxon>
        <taxon>Chlamydomonadales incertae sedis</taxon>
        <taxon>Edaphochlamys</taxon>
    </lineage>
</organism>
<accession>A0A836BTD0</accession>
<proteinExistence type="predicted"/>
<dbReference type="OrthoDB" id="529546at2759"/>
<feature type="compositionally biased region" description="Gly residues" evidence="1">
    <location>
        <begin position="628"/>
        <end position="655"/>
    </location>
</feature>
<feature type="region of interest" description="Disordered" evidence="1">
    <location>
        <begin position="463"/>
        <end position="668"/>
    </location>
</feature>
<evidence type="ECO:0000313" key="3">
    <source>
        <dbReference type="Proteomes" id="UP000612055"/>
    </source>
</evidence>
<dbReference type="AlphaFoldDB" id="A0A836BTD0"/>
<dbReference type="Proteomes" id="UP000612055">
    <property type="component" value="Unassembled WGS sequence"/>
</dbReference>
<sequence>MARAVRDLLEQFPLLNGGNIVKWFDTVDSILASYVQSRWPVQHHGGSVTVNATVLSALPFFRRVLLSQLTEAWILEFKQKLPADLEPRVARLIEQLYGLHRDHVVAKGIVEYFHISKSGGTSWNAAAKMNGCNYAHGGGAHVRAFGDECRWMDQSFYKETSGGLRVMWARWGRVARTTKLHGCMQRYDFIVSRGFSYISNEYTLHGGVSDMYDAHVCPQVVNVVTLREPLARMESAMRFIMMHVKSGYRRHKRPNGEQEFDKVWCNASAEFWRSMGPPISDNYNVRSFLGEQGFHTPIGQLGPEHLEVAKHQLVQFDLVFDLNSGEDANDREAWLGLGWPAALSRAHALDHQVLSAKMDLDYHACHPHPDGMHELKRAQRPDVELYAFGRVLNRLDMLWLELAAATGQEPVPDSQRLLHEDAGAKVIKCGMLWRGSNTSVLAKALDKLVGDSAEVQQAIAAWTEQEASSKGKRIRPLGDGPEYDNVDPRNVEQFNSGPEHQSDGRAQRGVGLAAESDEDADGTVSADEAAQQAAQETEAQERAKPKTKQPQEAEEEEEQELEQIEEDERMQGWKETSGQRGVVKGKTAEEVAEEAAENESLELDQIEEEERVKPQAGAQRGGRKEQAGGAGASGGGGAGGGIESGGVKGSAGAGSGAAAEGGSKGTSFLQRVASALGLGGRR</sequence>
<feature type="compositionally biased region" description="Low complexity" evidence="1">
    <location>
        <begin position="526"/>
        <end position="537"/>
    </location>
</feature>
<feature type="compositionally biased region" description="Acidic residues" evidence="1">
    <location>
        <begin position="552"/>
        <end position="568"/>
    </location>
</feature>
<evidence type="ECO:0000256" key="1">
    <source>
        <dbReference type="SAM" id="MobiDB-lite"/>
    </source>
</evidence>
<dbReference type="InterPro" id="IPR027417">
    <property type="entry name" value="P-loop_NTPase"/>
</dbReference>
<comment type="caution">
    <text evidence="2">The sequence shown here is derived from an EMBL/GenBank/DDBJ whole genome shotgun (WGS) entry which is preliminary data.</text>
</comment>
<evidence type="ECO:0000313" key="2">
    <source>
        <dbReference type="EMBL" id="KAG2486714.1"/>
    </source>
</evidence>